<comment type="caution">
    <text evidence="3">The sequence shown here is derived from an EMBL/GenBank/DDBJ whole genome shotgun (WGS) entry which is preliminary data.</text>
</comment>
<evidence type="ECO:0000313" key="4">
    <source>
        <dbReference type="Proteomes" id="UP000231279"/>
    </source>
</evidence>
<protein>
    <recommendedName>
        <fullName evidence="2">VQ domain-containing protein</fullName>
    </recommendedName>
</protein>
<accession>A0A2G9HID4</accession>
<evidence type="ECO:0000313" key="3">
    <source>
        <dbReference type="EMBL" id="PIN17258.1"/>
    </source>
</evidence>
<dbReference type="AlphaFoldDB" id="A0A2G9HID4"/>
<dbReference type="EMBL" id="NKXS01001705">
    <property type="protein sequence ID" value="PIN17258.1"/>
    <property type="molecule type" value="Genomic_DNA"/>
</dbReference>
<reference evidence="4" key="1">
    <citation type="journal article" date="2018" name="Gigascience">
        <title>Genome assembly of the Pink Ipe (Handroanthus impetiginosus, Bignoniaceae), a highly valued, ecologically keystone Neotropical timber forest tree.</title>
        <authorList>
            <person name="Silva-Junior O.B."/>
            <person name="Grattapaglia D."/>
            <person name="Novaes E."/>
            <person name="Collevatti R.G."/>
        </authorList>
    </citation>
    <scope>NUCLEOTIDE SEQUENCE [LARGE SCALE GENOMIC DNA]</scope>
    <source>
        <strain evidence="4">cv. UFG-1</strain>
    </source>
</reference>
<dbReference type="Proteomes" id="UP000231279">
    <property type="component" value="Unassembled WGS sequence"/>
</dbReference>
<proteinExistence type="predicted"/>
<feature type="domain" description="VQ" evidence="2">
    <location>
        <begin position="99"/>
        <end position="121"/>
    </location>
</feature>
<dbReference type="Pfam" id="PF05678">
    <property type="entry name" value="VQ"/>
    <property type="match status" value="1"/>
</dbReference>
<gene>
    <name evidence="3" type="ORF">CDL12_10080</name>
</gene>
<evidence type="ECO:0000259" key="2">
    <source>
        <dbReference type="Pfam" id="PF05678"/>
    </source>
</evidence>
<evidence type="ECO:0000256" key="1">
    <source>
        <dbReference type="SAM" id="MobiDB-lite"/>
    </source>
</evidence>
<feature type="region of interest" description="Disordered" evidence="1">
    <location>
        <begin position="73"/>
        <end position="99"/>
    </location>
</feature>
<organism evidence="3 4">
    <name type="scientific">Handroanthus impetiginosus</name>
    <dbReference type="NCBI Taxonomy" id="429701"/>
    <lineage>
        <taxon>Eukaryota</taxon>
        <taxon>Viridiplantae</taxon>
        <taxon>Streptophyta</taxon>
        <taxon>Embryophyta</taxon>
        <taxon>Tracheophyta</taxon>
        <taxon>Spermatophyta</taxon>
        <taxon>Magnoliopsida</taxon>
        <taxon>eudicotyledons</taxon>
        <taxon>Gunneridae</taxon>
        <taxon>Pentapetalae</taxon>
        <taxon>asterids</taxon>
        <taxon>lamiids</taxon>
        <taxon>Lamiales</taxon>
        <taxon>Bignoniaceae</taxon>
        <taxon>Crescentiina</taxon>
        <taxon>Tabebuia alliance</taxon>
        <taxon>Handroanthus</taxon>
    </lineage>
</organism>
<dbReference type="InterPro" id="IPR008889">
    <property type="entry name" value="VQ"/>
</dbReference>
<dbReference type="OrthoDB" id="1726347at2759"/>
<sequence length="165" mass="18411">MSDNLQNYSQIWGQDQYYHNLQPVGHDQFATFYQDFSDANIVSTNFHSKNSVVQDETALTNTNVIANMNGAISSPEIANPTTSPGKSKRWRSKGTSSKSTTFLNASVRNFRALVQQHTGCHTSNSSPKGPITLCFASSSSSHQDSVMAINSPQAQYQYFNRQYYH</sequence>
<keyword evidence="4" id="KW-1185">Reference proteome</keyword>
<name>A0A2G9HID4_9LAMI</name>